<reference evidence="6" key="1">
    <citation type="submission" date="2016-06" db="EMBL/GenBank/DDBJ databases">
        <authorList>
            <person name="Sutton G."/>
            <person name="Brinkac L."/>
            <person name="Sanka R."/>
            <person name="Adams M."/>
            <person name="Lau E."/>
            <person name="Sam S."/>
            <person name="Sreng N."/>
            <person name="Him V."/>
            <person name="Kerleguer A."/>
            <person name="Cheng S."/>
        </authorList>
    </citation>
    <scope>NUCLEOTIDE SEQUENCE [LARGE SCALE GENOMIC DNA]</scope>
    <source>
        <strain evidence="6">E1876</strain>
    </source>
</reference>
<comment type="caution">
    <text evidence="5">The sequence shown here is derived from an EMBL/GenBank/DDBJ whole genome shotgun (WGS) entry which is preliminary data.</text>
</comment>
<feature type="domain" description="HTH araC/xylS-type" evidence="4">
    <location>
        <begin position="183"/>
        <end position="281"/>
    </location>
</feature>
<keyword evidence="1" id="KW-0805">Transcription regulation</keyword>
<dbReference type="InterPro" id="IPR020449">
    <property type="entry name" value="Tscrpt_reg_AraC-type_HTH"/>
</dbReference>
<dbReference type="PROSITE" id="PS00041">
    <property type="entry name" value="HTH_ARAC_FAMILY_1"/>
    <property type="match status" value="1"/>
</dbReference>
<evidence type="ECO:0000259" key="4">
    <source>
        <dbReference type="PROSITE" id="PS01124"/>
    </source>
</evidence>
<dbReference type="PANTHER" id="PTHR43280:SF32">
    <property type="entry name" value="TRANSCRIPTIONAL REGULATORY PROTEIN"/>
    <property type="match status" value="1"/>
</dbReference>
<dbReference type="PROSITE" id="PS01124">
    <property type="entry name" value="HTH_ARAC_FAMILY_2"/>
    <property type="match status" value="1"/>
</dbReference>
<dbReference type="SUPFAM" id="SSF46689">
    <property type="entry name" value="Homeodomain-like"/>
    <property type="match status" value="1"/>
</dbReference>
<name>A0A1A2NVV0_MYCSD</name>
<keyword evidence="3" id="KW-0804">Transcription</keyword>
<dbReference type="Gene3D" id="1.10.10.60">
    <property type="entry name" value="Homeodomain-like"/>
    <property type="match status" value="1"/>
</dbReference>
<dbReference type="GO" id="GO:0043565">
    <property type="term" value="F:sequence-specific DNA binding"/>
    <property type="evidence" value="ECO:0007669"/>
    <property type="project" value="InterPro"/>
</dbReference>
<protein>
    <submittedName>
        <fullName evidence="5">AraC family transcriptional regulator</fullName>
    </submittedName>
</protein>
<dbReference type="EMBL" id="LZKG01000027">
    <property type="protein sequence ID" value="OBI33046.1"/>
    <property type="molecule type" value="Genomic_DNA"/>
</dbReference>
<dbReference type="PRINTS" id="PR00032">
    <property type="entry name" value="HTHARAC"/>
</dbReference>
<gene>
    <name evidence="5" type="ORF">A5710_14125</name>
</gene>
<evidence type="ECO:0000256" key="1">
    <source>
        <dbReference type="ARBA" id="ARBA00023015"/>
    </source>
</evidence>
<proteinExistence type="predicted"/>
<dbReference type="RefSeq" id="WP_064921335.1">
    <property type="nucleotide sequence ID" value="NZ_LZJK01000060.1"/>
</dbReference>
<dbReference type="GO" id="GO:0003700">
    <property type="term" value="F:DNA-binding transcription factor activity"/>
    <property type="evidence" value="ECO:0007669"/>
    <property type="project" value="InterPro"/>
</dbReference>
<dbReference type="Pfam" id="PF12833">
    <property type="entry name" value="HTH_18"/>
    <property type="match status" value="1"/>
</dbReference>
<dbReference type="OrthoDB" id="3186094at2"/>
<organism evidence="5 6">
    <name type="scientific">Mycolicibacter sinensis (strain JDM601)</name>
    <name type="common">Mycobacterium sinense</name>
    <dbReference type="NCBI Taxonomy" id="875328"/>
    <lineage>
        <taxon>Bacteria</taxon>
        <taxon>Bacillati</taxon>
        <taxon>Actinomycetota</taxon>
        <taxon>Actinomycetes</taxon>
        <taxon>Mycobacteriales</taxon>
        <taxon>Mycobacteriaceae</taxon>
        <taxon>Mycolicibacter</taxon>
    </lineage>
</organism>
<evidence type="ECO:0000256" key="2">
    <source>
        <dbReference type="ARBA" id="ARBA00023125"/>
    </source>
</evidence>
<dbReference type="SMART" id="SM00342">
    <property type="entry name" value="HTH_ARAC"/>
    <property type="match status" value="1"/>
</dbReference>
<dbReference type="InterPro" id="IPR009057">
    <property type="entry name" value="Homeodomain-like_sf"/>
</dbReference>
<dbReference type="InterPro" id="IPR018060">
    <property type="entry name" value="HTH_AraC"/>
</dbReference>
<keyword evidence="2" id="KW-0238">DNA-binding</keyword>
<dbReference type="PANTHER" id="PTHR43280">
    <property type="entry name" value="ARAC-FAMILY TRANSCRIPTIONAL REGULATOR"/>
    <property type="match status" value="1"/>
</dbReference>
<evidence type="ECO:0000313" key="6">
    <source>
        <dbReference type="Proteomes" id="UP000093943"/>
    </source>
</evidence>
<dbReference type="Proteomes" id="UP000093943">
    <property type="component" value="Unassembled WGS sequence"/>
</dbReference>
<dbReference type="InterPro" id="IPR018062">
    <property type="entry name" value="HTH_AraC-typ_CS"/>
</dbReference>
<sequence length="286" mass="32567">MAELTRLIGRRRGVPVHEYPADPRTPPVSVVRFGHHELSDREHVHNFPALWYAREAGLVHLIAAGEIVDPTHIRRDDDGVGLFFDPSALGEHRRAPWSTWRKHPQLFVFLHERHGGRLPLELPADRRAVWDAAIEAIEAELAARRRGYREAALAHLTVLLIDCARLADEVEDGVRRAGDPLVAKTLAVIDRRHAEPLSLRDVARELAVSGGHLTTVMRRRTGRTVQDWITERRMAEARRLLDDPELPVGEVARRVGLPDQGYFARLFRKVHGVSPRSWREQYPLDP</sequence>
<accession>A0A1A2NVV0</accession>
<evidence type="ECO:0000313" key="5">
    <source>
        <dbReference type="EMBL" id="OBI33046.1"/>
    </source>
</evidence>
<evidence type="ECO:0000256" key="3">
    <source>
        <dbReference type="ARBA" id="ARBA00023163"/>
    </source>
</evidence>
<dbReference type="AlphaFoldDB" id="A0A1A2NVV0"/>